<dbReference type="FunFam" id="3.40.20.10:FF:000018">
    <property type="entry name" value="Coactosin-like 1"/>
    <property type="match status" value="1"/>
</dbReference>
<dbReference type="Pfam" id="PF00241">
    <property type="entry name" value="Cofilin_ADF"/>
    <property type="match status" value="1"/>
</dbReference>
<evidence type="ECO:0000256" key="1">
    <source>
        <dbReference type="ARBA" id="ARBA00004245"/>
    </source>
</evidence>
<proteinExistence type="inferred from homology"/>
<reference evidence="7" key="1">
    <citation type="submission" date="2022-07" db="EMBL/GenBank/DDBJ databases">
        <title>Phylogenomic reconstructions and comparative analyses of Kickxellomycotina fungi.</title>
        <authorList>
            <person name="Reynolds N.K."/>
            <person name="Stajich J.E."/>
            <person name="Barry K."/>
            <person name="Grigoriev I.V."/>
            <person name="Crous P."/>
            <person name="Smith M.E."/>
        </authorList>
    </citation>
    <scope>NUCLEOTIDE SEQUENCE</scope>
    <source>
        <strain evidence="7">NRRL 3115</strain>
    </source>
</reference>
<dbReference type="AlphaFoldDB" id="A0A9W8G0P4"/>
<dbReference type="GO" id="GO:0030864">
    <property type="term" value="C:cortical actin cytoskeleton"/>
    <property type="evidence" value="ECO:0007669"/>
    <property type="project" value="TreeGrafter"/>
</dbReference>
<dbReference type="PANTHER" id="PTHR10829">
    <property type="entry name" value="CORTACTIN AND DREBRIN"/>
    <property type="match status" value="1"/>
</dbReference>
<dbReference type="InterPro" id="IPR029006">
    <property type="entry name" value="ADF-H/Gelsolin-like_dom_sf"/>
</dbReference>
<dbReference type="Proteomes" id="UP001151518">
    <property type="component" value="Unassembled WGS sequence"/>
</dbReference>
<dbReference type="OrthoDB" id="20822at2759"/>
<dbReference type="PANTHER" id="PTHR10829:SF56">
    <property type="entry name" value="ADF-H DOMAIN-CONTAINING PROTEIN"/>
    <property type="match status" value="1"/>
</dbReference>
<evidence type="ECO:0000256" key="3">
    <source>
        <dbReference type="ARBA" id="ARBA00023203"/>
    </source>
</evidence>
<keyword evidence="4" id="KW-0206">Cytoskeleton</keyword>
<keyword evidence="2" id="KW-0963">Cytoplasm</keyword>
<comment type="subcellular location">
    <subcellularLocation>
        <location evidence="1">Cytoplasm</location>
        <location evidence="1">Cytoskeleton</location>
    </subcellularLocation>
</comment>
<dbReference type="SMART" id="SM00102">
    <property type="entry name" value="ADF"/>
    <property type="match status" value="1"/>
</dbReference>
<name>A0A9W8G0P4_9FUNG</name>
<dbReference type="PROSITE" id="PS51263">
    <property type="entry name" value="ADF_H"/>
    <property type="match status" value="1"/>
</dbReference>
<evidence type="ECO:0000259" key="6">
    <source>
        <dbReference type="PROSITE" id="PS51263"/>
    </source>
</evidence>
<dbReference type="SUPFAM" id="SSF55753">
    <property type="entry name" value="Actin depolymerizing proteins"/>
    <property type="match status" value="1"/>
</dbReference>
<evidence type="ECO:0000256" key="2">
    <source>
        <dbReference type="ARBA" id="ARBA00022490"/>
    </source>
</evidence>
<dbReference type="GO" id="GO:0030427">
    <property type="term" value="C:site of polarized growth"/>
    <property type="evidence" value="ECO:0007669"/>
    <property type="project" value="TreeGrafter"/>
</dbReference>
<dbReference type="Gene3D" id="3.40.20.10">
    <property type="entry name" value="Severin"/>
    <property type="match status" value="1"/>
</dbReference>
<evidence type="ECO:0000256" key="4">
    <source>
        <dbReference type="ARBA" id="ARBA00023212"/>
    </source>
</evidence>
<dbReference type="InterPro" id="IPR002108">
    <property type="entry name" value="ADF-H"/>
</dbReference>
<dbReference type="EMBL" id="JANBTW010000167">
    <property type="protein sequence ID" value="KAJ2668984.1"/>
    <property type="molecule type" value="Genomic_DNA"/>
</dbReference>
<dbReference type="CDD" id="cd11282">
    <property type="entry name" value="ADF_coactosin_like"/>
    <property type="match status" value="1"/>
</dbReference>
<feature type="domain" description="ADF-H" evidence="6">
    <location>
        <begin position="1"/>
        <end position="135"/>
    </location>
</feature>
<organism evidence="7 8">
    <name type="scientific">Coemansia spiralis</name>
    <dbReference type="NCBI Taxonomy" id="417178"/>
    <lineage>
        <taxon>Eukaryota</taxon>
        <taxon>Fungi</taxon>
        <taxon>Fungi incertae sedis</taxon>
        <taxon>Zoopagomycota</taxon>
        <taxon>Kickxellomycotina</taxon>
        <taxon>Kickxellomycetes</taxon>
        <taxon>Kickxellales</taxon>
        <taxon>Kickxellaceae</taxon>
        <taxon>Coemansia</taxon>
    </lineage>
</organism>
<protein>
    <recommendedName>
        <fullName evidence="6">ADF-H domain-containing protein</fullName>
    </recommendedName>
</protein>
<evidence type="ECO:0000313" key="7">
    <source>
        <dbReference type="EMBL" id="KAJ2668984.1"/>
    </source>
</evidence>
<evidence type="ECO:0000256" key="5">
    <source>
        <dbReference type="ARBA" id="ARBA00038052"/>
    </source>
</evidence>
<dbReference type="GO" id="GO:0051015">
    <property type="term" value="F:actin filament binding"/>
    <property type="evidence" value="ECO:0007669"/>
    <property type="project" value="TreeGrafter"/>
</dbReference>
<dbReference type="GO" id="GO:0030833">
    <property type="term" value="P:regulation of actin filament polymerization"/>
    <property type="evidence" value="ECO:0007669"/>
    <property type="project" value="TreeGrafter"/>
</dbReference>
<evidence type="ECO:0000313" key="8">
    <source>
        <dbReference type="Proteomes" id="UP001151518"/>
    </source>
</evidence>
<comment type="caution">
    <text evidence="7">The sequence shown here is derived from an EMBL/GenBank/DDBJ whole genome shotgun (WGS) entry which is preliminary data.</text>
</comment>
<sequence>MGLCDNPEIKQAYEDVRDDKSETTWILLEYDESSKSDVLQVATKGSGNIEELKTHLKEDAAAFGYIRVPMANDELSQRTKFVLISWCGPKAKVMRRAKLGVQKSELKKVLCSFSIEVPADDVADLNAKEILLLLKKAGGANYDRQNSDY</sequence>
<keyword evidence="3" id="KW-0009">Actin-binding</keyword>
<accession>A0A9W8G0P4</accession>
<comment type="similarity">
    <text evidence="5">Belongs to the actin-binding proteins ADF family. Coactosin subfamily.</text>
</comment>
<gene>
    <name evidence="7" type="ORF">GGI25_006291</name>
</gene>
<dbReference type="GO" id="GO:0005884">
    <property type="term" value="C:actin filament"/>
    <property type="evidence" value="ECO:0007669"/>
    <property type="project" value="TreeGrafter"/>
</dbReference>